<feature type="signal peptide" evidence="1">
    <location>
        <begin position="1"/>
        <end position="21"/>
    </location>
</feature>
<proteinExistence type="predicted"/>
<comment type="caution">
    <text evidence="2">The sequence shown here is derived from an EMBL/GenBank/DDBJ whole genome shotgun (WGS) entry which is preliminary data.</text>
</comment>
<dbReference type="Gene3D" id="2.40.160.60">
    <property type="entry name" value="Outer membrane protein transport protein (OMPP1/FadL/TodX)"/>
    <property type="match status" value="1"/>
</dbReference>
<dbReference type="Proteomes" id="UP000305234">
    <property type="component" value="Unassembled WGS sequence"/>
</dbReference>
<feature type="chain" id="PRO_5020869997" evidence="1">
    <location>
        <begin position="22"/>
        <end position="383"/>
    </location>
</feature>
<dbReference type="Pfam" id="PF13729">
    <property type="entry name" value="TraF_2"/>
    <property type="match status" value="1"/>
</dbReference>
<dbReference type="EMBL" id="SYUW01000068">
    <property type="protein sequence ID" value="TKF22368.1"/>
    <property type="molecule type" value="Genomic_DNA"/>
</dbReference>
<gene>
    <name evidence="2" type="ORF">FCV52_20070</name>
</gene>
<evidence type="ECO:0000313" key="3">
    <source>
        <dbReference type="Proteomes" id="UP000305234"/>
    </source>
</evidence>
<dbReference type="RefSeq" id="WP_046223577.1">
    <property type="nucleotide sequence ID" value="NZ_JBFRJO010000021.1"/>
</dbReference>
<evidence type="ECO:0000256" key="1">
    <source>
        <dbReference type="SAM" id="SignalP"/>
    </source>
</evidence>
<accession>A0A4V5R5X0</accession>
<reference evidence="2 3" key="1">
    <citation type="submission" date="2019-04" db="EMBL/GenBank/DDBJ databases">
        <title>A reverse ecology approach based on a biological definition of microbial populations.</title>
        <authorList>
            <person name="Arevalo P."/>
            <person name="Vaninsberghe D."/>
            <person name="Elsherbini J."/>
            <person name="Gore J."/>
            <person name="Polz M."/>
        </authorList>
    </citation>
    <scope>NUCLEOTIDE SEQUENCE [LARGE SCALE GENOMIC DNA]</scope>
    <source>
        <strain evidence="2 3">10N.261.46.E4</strain>
    </source>
</reference>
<sequence length="383" mass="41413">MKKTTKLLATSIAFASLPLSAANYAIEARGDAMGGVGVVSANFLTAPFYNPALVAIYRRNDDMGMITPSFGGSYNDPNDMKSNIDSVVDASSTADLDAALNKLDGNQANVELGGVVAFALPNQFVAANLFAKAYTESFATPNVYTIGSDEDKVELSTVEAVSIGVAEVGLSLAKYQTFMGQHISFGITPKIQRIYTYNYVASVNDYDLSDVRENSDGESAFNMDAGALWFFGPFRVGVAATNLFSRDIETKDTSKRIVSSTDSSKYNDVGGKYTYQLEPVYTVGAGIVSDYFSFSVDYDLNETEKFTSFEDNEQMIRVGAEVDLLRQLKLRGGYYKNLAYSDSEGTVTAGIGLSPLNLFQLDLSANYTNENAMGASINFLASY</sequence>
<protein>
    <submittedName>
        <fullName evidence="2">Conjugal transfer protein TraF</fullName>
    </submittedName>
</protein>
<dbReference type="InterPro" id="IPR032811">
    <property type="entry name" value="Put_conjugal_transfer"/>
</dbReference>
<keyword evidence="1" id="KW-0732">Signal</keyword>
<name>A0A4V5R5X0_9VIBR</name>
<evidence type="ECO:0000313" key="2">
    <source>
        <dbReference type="EMBL" id="TKF22368.1"/>
    </source>
</evidence>
<dbReference type="AlphaFoldDB" id="A0A4V5R5X0"/>
<organism evidence="2 3">
    <name type="scientific">Vibrio kanaloae</name>
    <dbReference type="NCBI Taxonomy" id="170673"/>
    <lineage>
        <taxon>Bacteria</taxon>
        <taxon>Pseudomonadati</taxon>
        <taxon>Pseudomonadota</taxon>
        <taxon>Gammaproteobacteria</taxon>
        <taxon>Vibrionales</taxon>
        <taxon>Vibrionaceae</taxon>
        <taxon>Vibrio</taxon>
    </lineage>
</organism>